<dbReference type="Pfam" id="PF02518">
    <property type="entry name" value="HATPase_c"/>
    <property type="match status" value="1"/>
</dbReference>
<evidence type="ECO:0000313" key="15">
    <source>
        <dbReference type="Proteomes" id="UP000674938"/>
    </source>
</evidence>
<feature type="transmembrane region" description="Helical" evidence="12">
    <location>
        <begin position="12"/>
        <end position="33"/>
    </location>
</feature>
<dbReference type="PROSITE" id="PS50885">
    <property type="entry name" value="HAMP"/>
    <property type="match status" value="1"/>
</dbReference>
<dbReference type="PANTHER" id="PTHR34220">
    <property type="entry name" value="SENSOR HISTIDINE KINASE YPDA"/>
    <property type="match status" value="1"/>
</dbReference>
<keyword evidence="5 12" id="KW-0812">Transmembrane</keyword>
<keyword evidence="4" id="KW-0808">Transferase</keyword>
<evidence type="ECO:0000256" key="11">
    <source>
        <dbReference type="ARBA" id="ARBA00023136"/>
    </source>
</evidence>
<feature type="transmembrane region" description="Helical" evidence="12">
    <location>
        <begin position="268"/>
        <end position="288"/>
    </location>
</feature>
<dbReference type="Pfam" id="PF06580">
    <property type="entry name" value="His_kinase"/>
    <property type="match status" value="1"/>
</dbReference>
<dbReference type="GO" id="GO:0005524">
    <property type="term" value="F:ATP binding"/>
    <property type="evidence" value="ECO:0007669"/>
    <property type="project" value="UniProtKB-KW"/>
</dbReference>
<proteinExistence type="predicted"/>
<evidence type="ECO:0000256" key="5">
    <source>
        <dbReference type="ARBA" id="ARBA00022692"/>
    </source>
</evidence>
<organism evidence="14 15">
    <name type="scientific">Vagococcus allomyrinae</name>
    <dbReference type="NCBI Taxonomy" id="2794353"/>
    <lineage>
        <taxon>Bacteria</taxon>
        <taxon>Bacillati</taxon>
        <taxon>Bacillota</taxon>
        <taxon>Bacilli</taxon>
        <taxon>Lactobacillales</taxon>
        <taxon>Enterococcaceae</taxon>
        <taxon>Vagococcus</taxon>
    </lineage>
</organism>
<dbReference type="AlphaFoldDB" id="A0A940P861"/>
<evidence type="ECO:0000313" key="14">
    <source>
        <dbReference type="EMBL" id="MBP1041461.1"/>
    </source>
</evidence>
<evidence type="ECO:0000259" key="13">
    <source>
        <dbReference type="PROSITE" id="PS50885"/>
    </source>
</evidence>
<evidence type="ECO:0000256" key="1">
    <source>
        <dbReference type="ARBA" id="ARBA00004651"/>
    </source>
</evidence>
<evidence type="ECO:0000256" key="3">
    <source>
        <dbReference type="ARBA" id="ARBA00022553"/>
    </source>
</evidence>
<evidence type="ECO:0000256" key="2">
    <source>
        <dbReference type="ARBA" id="ARBA00022475"/>
    </source>
</evidence>
<dbReference type="InterPro" id="IPR050640">
    <property type="entry name" value="Bact_2-comp_sensor_kinase"/>
</dbReference>
<evidence type="ECO:0000256" key="6">
    <source>
        <dbReference type="ARBA" id="ARBA00022741"/>
    </source>
</evidence>
<feature type="domain" description="HAMP" evidence="13">
    <location>
        <begin position="292"/>
        <end position="345"/>
    </location>
</feature>
<dbReference type="InterPro" id="IPR036890">
    <property type="entry name" value="HATPase_C_sf"/>
</dbReference>
<keyword evidence="2" id="KW-1003">Cell membrane</keyword>
<gene>
    <name evidence="14" type="ORF">I6N95_10630</name>
</gene>
<dbReference type="GO" id="GO:0005886">
    <property type="term" value="C:plasma membrane"/>
    <property type="evidence" value="ECO:0007669"/>
    <property type="project" value="UniProtKB-SubCell"/>
</dbReference>
<evidence type="ECO:0000256" key="8">
    <source>
        <dbReference type="ARBA" id="ARBA00022840"/>
    </source>
</evidence>
<keyword evidence="3" id="KW-0597">Phosphoprotein</keyword>
<evidence type="ECO:0000256" key="9">
    <source>
        <dbReference type="ARBA" id="ARBA00022989"/>
    </source>
</evidence>
<comment type="subcellular location">
    <subcellularLocation>
        <location evidence="1">Cell membrane</location>
        <topology evidence="1">Multi-pass membrane protein</topology>
    </subcellularLocation>
</comment>
<keyword evidence="8" id="KW-0067">ATP-binding</keyword>
<comment type="caution">
    <text evidence="14">The sequence shown here is derived from an EMBL/GenBank/DDBJ whole genome shotgun (WGS) entry which is preliminary data.</text>
</comment>
<keyword evidence="11 12" id="KW-0472">Membrane</keyword>
<keyword evidence="9 12" id="KW-1133">Transmembrane helix</keyword>
<dbReference type="Gene3D" id="3.30.565.10">
    <property type="entry name" value="Histidine kinase-like ATPase, C-terminal domain"/>
    <property type="match status" value="1"/>
</dbReference>
<dbReference type="InterPro" id="IPR003660">
    <property type="entry name" value="HAMP_dom"/>
</dbReference>
<dbReference type="RefSeq" id="WP_209527430.1">
    <property type="nucleotide sequence ID" value="NZ_JAEEGA010000006.1"/>
</dbReference>
<dbReference type="Proteomes" id="UP000674938">
    <property type="component" value="Unassembled WGS sequence"/>
</dbReference>
<evidence type="ECO:0000256" key="4">
    <source>
        <dbReference type="ARBA" id="ARBA00022679"/>
    </source>
</evidence>
<sequence>MKIKGNLMYRLLKIYSMTLLIIITIFAVGVSWINNRESSKRAERLAQNSLLRVSTFVEENQQKAVELAGNISNSEIEYQGLTRYFAMTDAEYLDYTLNHNYAKSNFTHVIQQLYPTNDEIISVSVDLLSNKERYLSDVDSRYGRKVEQLPPNEEIMFNAPLKDVWAKLIGNVYMTVNKEPLTEMLKQLSAEYTADVFLISERNQLVYTNSKNKTLVSELEEKLEKGSEIDTSQYEGENIVAETQVTVQKYHILSLVNKEQVNQSSRLFMFWMLFFSLMIDGVLLLLLYRLFNGYVFQIGDILVTIKQVSSGNRATRIPIENKKAELKDISLGINEMLESLDNFIRENYELELRQKDADFRALQAQINPHFMYNTLEYIRMYALSEGMEELSEVVFSFASILRNNISQKKMITLENELKFVEQYVYLYQMRYPKSIAYSFKIDQSLTGFEIPKFCLQPLVENYFAHGIDYTRLDNVISVYAREIETGIEIEIRDNGRGMDSQTLQKINDYLVDHQPYESQSIGIQNVNERLKIIFGEDYSMVYEETPGGGTTVRIRIRRS</sequence>
<evidence type="ECO:0000256" key="7">
    <source>
        <dbReference type="ARBA" id="ARBA00022777"/>
    </source>
</evidence>
<accession>A0A940P861</accession>
<dbReference type="InterPro" id="IPR003594">
    <property type="entry name" value="HATPase_dom"/>
</dbReference>
<dbReference type="PANTHER" id="PTHR34220:SF11">
    <property type="entry name" value="SENSOR PROTEIN KINASE HPTS"/>
    <property type="match status" value="1"/>
</dbReference>
<dbReference type="InterPro" id="IPR010559">
    <property type="entry name" value="Sig_transdc_His_kin_internal"/>
</dbReference>
<keyword evidence="6" id="KW-0547">Nucleotide-binding</keyword>
<keyword evidence="15" id="KW-1185">Reference proteome</keyword>
<dbReference type="Gene3D" id="6.10.340.10">
    <property type="match status" value="1"/>
</dbReference>
<name>A0A940P861_9ENTE</name>
<protein>
    <submittedName>
        <fullName evidence="14">Sensor histidine kinase</fullName>
    </submittedName>
</protein>
<dbReference type="GO" id="GO:0000155">
    <property type="term" value="F:phosphorelay sensor kinase activity"/>
    <property type="evidence" value="ECO:0007669"/>
    <property type="project" value="InterPro"/>
</dbReference>
<evidence type="ECO:0000256" key="10">
    <source>
        <dbReference type="ARBA" id="ARBA00023012"/>
    </source>
</evidence>
<dbReference type="EMBL" id="JAEEGA010000006">
    <property type="protein sequence ID" value="MBP1041461.1"/>
    <property type="molecule type" value="Genomic_DNA"/>
</dbReference>
<keyword evidence="7 14" id="KW-0418">Kinase</keyword>
<evidence type="ECO:0000256" key="12">
    <source>
        <dbReference type="SAM" id="Phobius"/>
    </source>
</evidence>
<reference evidence="14" key="1">
    <citation type="submission" date="2020-12" db="EMBL/GenBank/DDBJ databases">
        <title>Vagococcus allomyrinae sp. nov. and Enterococcus lavae sp. nov., isolated from the larvae of Allomyrina dichotoma.</title>
        <authorList>
            <person name="Lee S.D."/>
        </authorList>
    </citation>
    <scope>NUCLEOTIDE SEQUENCE</scope>
    <source>
        <strain evidence="14">BWB3-3</strain>
    </source>
</reference>
<dbReference type="SUPFAM" id="SSF55874">
    <property type="entry name" value="ATPase domain of HSP90 chaperone/DNA topoisomerase II/histidine kinase"/>
    <property type="match status" value="1"/>
</dbReference>
<keyword evidence="10" id="KW-0902">Two-component regulatory system</keyword>